<gene>
    <name evidence="2" type="ORF">OB2597_13098</name>
</gene>
<dbReference type="AlphaFoldDB" id="A3TY48"/>
<dbReference type="Proteomes" id="UP000004318">
    <property type="component" value="Unassembled WGS sequence"/>
</dbReference>
<comment type="caution">
    <text evidence="2">The sequence shown here is derived from an EMBL/GenBank/DDBJ whole genome shotgun (WGS) entry which is preliminary data.</text>
</comment>
<dbReference type="EMBL" id="AAMO01000005">
    <property type="protein sequence ID" value="EAQ03082.1"/>
    <property type="molecule type" value="Genomic_DNA"/>
</dbReference>
<name>A3TY48_PSEBH</name>
<feature type="signal peptide" evidence="1">
    <location>
        <begin position="1"/>
        <end position="29"/>
    </location>
</feature>
<sequence length="716" mass="78462">MERGGVRKSTKFMSTALASLAALVATSTASSTEQRKSVSYNVYGVPGLIDMPTAESAEDAELATTLSYFPGGTRATMTFQITPRLSGSFRYGRMDRFNTTTGAEIYDRSFDLRYRFVDEGRYRPAVAVGFQDFIGTGLYSGEYLVATKTLAPGLKVTGGIGWGRLGSYGGFSNPLGAIDARFRSRPGGFTGTGGQVEAGKWFRGDAALFGGISYAPTDRLTLKAEYSSDAYSFETAAGRSLFSHRSPLNFGIDYKLAEGANVQLSYLYGDTVGVAFNFRLNPRHGSVPGGAGSAPIPVKVRDLQSPAALGWTTNDSLKSTLRQGLAQILAQDGILVEAVRLEGRQATVFIRNEKYIARAEALGRTARVMTQATPSSVETFRIVPMVEGIPASAVVIRRRDLEALEHDPNGAWRMFARARIEDQVEGPSRADLIEDQFPRFRWSLGPYLKASYFDPDSPARVDVGLRAKADYTIAPGLVLSGQVDQRLVGNRDGATRFDPSTLPRVRSDAGRYAKADTALTRLTLASYFRPGENLYGRVTAGYLEPMYAGVSGEVLWKPVDSRFAFGVEMNYVRQRDFDQGFGLRGYSTLTGHASAYFDFGNGFHGQVDAGRYLAGDWGATVALDREFANGWKIGAYATFTDVSFGDFGEGSFDKGLRFEVPLDHFLGRPTGKTYKATLQPLSRDGGARVQVDGRLYERVRDYHEPELEKTWGRFWR</sequence>
<accession>A3TY48</accession>
<evidence type="ECO:0000313" key="3">
    <source>
        <dbReference type="Proteomes" id="UP000004318"/>
    </source>
</evidence>
<proteinExistence type="predicted"/>
<evidence type="ECO:0000313" key="2">
    <source>
        <dbReference type="EMBL" id="EAQ03082.1"/>
    </source>
</evidence>
<keyword evidence="3" id="KW-1185">Reference proteome</keyword>
<evidence type="ECO:0000256" key="1">
    <source>
        <dbReference type="SAM" id="SignalP"/>
    </source>
</evidence>
<dbReference type="STRING" id="252305.OB2597_13098"/>
<reference evidence="2 3" key="1">
    <citation type="journal article" date="2010" name="J. Bacteriol.">
        <title>Genome sequences of Oceanicola granulosus HTCC2516(T) and Oceanicola batsensis HTCC2597(TDelta).</title>
        <authorList>
            <person name="Thrash J.C."/>
            <person name="Cho J.C."/>
            <person name="Vergin K.L."/>
            <person name="Giovannoni S.J."/>
        </authorList>
    </citation>
    <scope>NUCLEOTIDE SEQUENCE [LARGE SCALE GENOMIC DNA]</scope>
    <source>
        <strain evidence="3">ATCC BAA-863 / DSM 15984 / KCTC 12145 / HTCC2597</strain>
    </source>
</reference>
<dbReference type="InterPro" id="IPR010344">
    <property type="entry name" value="YbjH"/>
</dbReference>
<dbReference type="HOGENOM" id="CLU_007558_1_0_5"/>
<feature type="chain" id="PRO_5002659565" description="Outer membrane lipoprotein" evidence="1">
    <location>
        <begin position="30"/>
        <end position="716"/>
    </location>
</feature>
<evidence type="ECO:0008006" key="4">
    <source>
        <dbReference type="Google" id="ProtNLM"/>
    </source>
</evidence>
<dbReference type="eggNOG" id="COG3637">
    <property type="taxonomic scope" value="Bacteria"/>
</dbReference>
<dbReference type="Pfam" id="PF06082">
    <property type="entry name" value="YjbH"/>
    <property type="match status" value="1"/>
</dbReference>
<protein>
    <recommendedName>
        <fullName evidence="4">Outer membrane lipoprotein</fullName>
    </recommendedName>
</protein>
<organism evidence="2 3">
    <name type="scientific">Pseudooceanicola batsensis (strain ATCC BAA-863 / DSM 15984 / KCTC 12145 / HTCC2597)</name>
    <name type="common">Oceanicola batsensis</name>
    <dbReference type="NCBI Taxonomy" id="252305"/>
    <lineage>
        <taxon>Bacteria</taxon>
        <taxon>Pseudomonadati</taxon>
        <taxon>Pseudomonadota</taxon>
        <taxon>Alphaproteobacteria</taxon>
        <taxon>Rhodobacterales</taxon>
        <taxon>Paracoccaceae</taxon>
        <taxon>Pseudooceanicola</taxon>
    </lineage>
</organism>
<keyword evidence="1" id="KW-0732">Signal</keyword>